<feature type="compositionally biased region" description="Polar residues" evidence="1">
    <location>
        <begin position="280"/>
        <end position="293"/>
    </location>
</feature>
<sequence length="317" mass="33547">MLVKTLVLLAAFQVVLVSGSPEFVGIGRGLVASTSSADCRTCINNSAQRWCASTGTEQTVGECCNSGDTTGYCASSSSGNSYVCSDSSNIESSGGFILCPVDGTICGSRSHSLSDTSKRYILEHSSITSNVVCSYRLFTTNGDVSKAKIKATTLAGLTTTLFTGPRDKNEYAYKATLAANNEQSISFSTSTDAYLVVEPSSTTNSFSITIEINGGDSSAVVVWVVSIVAICCCCGCCGLGILLCIWMIKKKGKEGKEGNPKTSFDNPEAREGVYQETARKMNSSKEANSSSHLPNADNMYDMSKDPNHQAPDAEEQN</sequence>
<gene>
    <name evidence="4" type="ORF">ECRASSUSDP1_LOCUS4474</name>
</gene>
<dbReference type="Proteomes" id="UP001295684">
    <property type="component" value="Unassembled WGS sequence"/>
</dbReference>
<keyword evidence="2" id="KW-0812">Transmembrane</keyword>
<organism evidence="4 5">
    <name type="scientific">Euplotes crassus</name>
    <dbReference type="NCBI Taxonomy" id="5936"/>
    <lineage>
        <taxon>Eukaryota</taxon>
        <taxon>Sar</taxon>
        <taxon>Alveolata</taxon>
        <taxon>Ciliophora</taxon>
        <taxon>Intramacronucleata</taxon>
        <taxon>Spirotrichea</taxon>
        <taxon>Hypotrichia</taxon>
        <taxon>Euplotida</taxon>
        <taxon>Euplotidae</taxon>
        <taxon>Moneuplotes</taxon>
    </lineage>
</organism>
<feature type="signal peptide" evidence="3">
    <location>
        <begin position="1"/>
        <end position="19"/>
    </location>
</feature>
<reference evidence="4" key="1">
    <citation type="submission" date="2023-07" db="EMBL/GenBank/DDBJ databases">
        <authorList>
            <consortium name="AG Swart"/>
            <person name="Singh M."/>
            <person name="Singh A."/>
            <person name="Seah K."/>
            <person name="Emmerich C."/>
        </authorList>
    </citation>
    <scope>NUCLEOTIDE SEQUENCE</scope>
    <source>
        <strain evidence="4">DP1</strain>
    </source>
</reference>
<keyword evidence="3" id="KW-0732">Signal</keyword>
<dbReference type="EMBL" id="CAMPGE010004296">
    <property type="protein sequence ID" value="CAI2363144.1"/>
    <property type="molecule type" value="Genomic_DNA"/>
</dbReference>
<evidence type="ECO:0000256" key="2">
    <source>
        <dbReference type="SAM" id="Phobius"/>
    </source>
</evidence>
<evidence type="ECO:0000313" key="4">
    <source>
        <dbReference type="EMBL" id="CAI2363144.1"/>
    </source>
</evidence>
<keyword evidence="2" id="KW-0472">Membrane</keyword>
<evidence type="ECO:0000256" key="3">
    <source>
        <dbReference type="SAM" id="SignalP"/>
    </source>
</evidence>
<feature type="region of interest" description="Disordered" evidence="1">
    <location>
        <begin position="253"/>
        <end position="317"/>
    </location>
</feature>
<accession>A0AAD1UA91</accession>
<feature type="transmembrane region" description="Helical" evidence="2">
    <location>
        <begin position="220"/>
        <end position="248"/>
    </location>
</feature>
<evidence type="ECO:0000256" key="1">
    <source>
        <dbReference type="SAM" id="MobiDB-lite"/>
    </source>
</evidence>
<name>A0AAD1UA91_EUPCR</name>
<keyword evidence="5" id="KW-1185">Reference proteome</keyword>
<feature type="chain" id="PRO_5042003598" evidence="3">
    <location>
        <begin position="20"/>
        <end position="317"/>
    </location>
</feature>
<protein>
    <submittedName>
        <fullName evidence="4">Uncharacterized protein</fullName>
    </submittedName>
</protein>
<proteinExistence type="predicted"/>
<evidence type="ECO:0000313" key="5">
    <source>
        <dbReference type="Proteomes" id="UP001295684"/>
    </source>
</evidence>
<dbReference type="AlphaFoldDB" id="A0AAD1UA91"/>
<feature type="compositionally biased region" description="Basic and acidic residues" evidence="1">
    <location>
        <begin position="267"/>
        <end position="279"/>
    </location>
</feature>
<keyword evidence="2" id="KW-1133">Transmembrane helix</keyword>
<comment type="caution">
    <text evidence="4">The sequence shown here is derived from an EMBL/GenBank/DDBJ whole genome shotgun (WGS) entry which is preliminary data.</text>
</comment>